<dbReference type="PATRIC" id="fig|452652.3.peg.6631"/>
<evidence type="ECO:0000313" key="1">
    <source>
        <dbReference type="EMBL" id="BAJ32367.1"/>
    </source>
</evidence>
<reference evidence="1 2" key="1">
    <citation type="journal article" date="2010" name="DNA Res.">
        <title>Genome sequence of Kitasatospora setae NBRC 14216T: an evolutionary snapshot of the family Streptomycetaceae.</title>
        <authorList>
            <person name="Ichikawa N."/>
            <person name="Oguchi A."/>
            <person name="Ikeda H."/>
            <person name="Ishikawa J."/>
            <person name="Kitani S."/>
            <person name="Watanabe Y."/>
            <person name="Nakamura S."/>
            <person name="Katano Y."/>
            <person name="Kishi E."/>
            <person name="Sasagawa M."/>
            <person name="Ankai A."/>
            <person name="Fukui S."/>
            <person name="Hashimoto Y."/>
            <person name="Kamata S."/>
            <person name="Otoguro M."/>
            <person name="Tanikawa S."/>
            <person name="Nihira T."/>
            <person name="Horinouchi S."/>
            <person name="Ohnishi Y."/>
            <person name="Hayakawa M."/>
            <person name="Kuzuyama T."/>
            <person name="Arisawa A."/>
            <person name="Nomoto F."/>
            <person name="Miura H."/>
            <person name="Takahashi Y."/>
            <person name="Fujita N."/>
        </authorList>
    </citation>
    <scope>NUCLEOTIDE SEQUENCE [LARGE SCALE GENOMIC DNA]</scope>
    <source>
        <strain evidence="2">ATCC 33774 / DSM 43861 / JCM 3304 / KCC A-0304 / NBRC 14216 / KM-6054</strain>
    </source>
</reference>
<evidence type="ECO:0000313" key="2">
    <source>
        <dbReference type="Proteomes" id="UP000007076"/>
    </source>
</evidence>
<proteinExistence type="predicted"/>
<protein>
    <submittedName>
        <fullName evidence="1">Uncharacterized protein</fullName>
    </submittedName>
</protein>
<dbReference type="HOGENOM" id="CLU_2343017_0_0_11"/>
<keyword evidence="2" id="KW-1185">Reference proteome</keyword>
<dbReference type="KEGG" id="ksk:KSE_66080"/>
<name>E4N2I3_KITSK</name>
<sequence>MPDDPRSDEELRAARTRAGELAGELGVLLGARPSVTWTAGGAVRVAVRVRGLDGGELATAVLGVLAQADRFGHWRTAEREYVWLEVGGEPVTDEEWR</sequence>
<organism evidence="1 2">
    <name type="scientific">Kitasatospora setae (strain ATCC 33774 / DSM 43861 / JCM 3304 / KCC A-0304 / NBRC 14216 / KM-6054)</name>
    <name type="common">Streptomyces setae</name>
    <dbReference type="NCBI Taxonomy" id="452652"/>
    <lineage>
        <taxon>Bacteria</taxon>
        <taxon>Bacillati</taxon>
        <taxon>Actinomycetota</taxon>
        <taxon>Actinomycetes</taxon>
        <taxon>Kitasatosporales</taxon>
        <taxon>Streptomycetaceae</taxon>
        <taxon>Kitasatospora</taxon>
    </lineage>
</organism>
<gene>
    <name evidence="1" type="ordered locus">KSE_66080</name>
</gene>
<dbReference type="STRING" id="452652.KSE_66080"/>
<accession>E4N2I3</accession>
<dbReference type="Proteomes" id="UP000007076">
    <property type="component" value="Chromosome"/>
</dbReference>
<dbReference type="AlphaFoldDB" id="E4N2I3"/>
<dbReference type="EMBL" id="AP010968">
    <property type="protein sequence ID" value="BAJ32367.1"/>
    <property type="molecule type" value="Genomic_DNA"/>
</dbReference>